<dbReference type="Pfam" id="PF00563">
    <property type="entry name" value="EAL"/>
    <property type="match status" value="1"/>
</dbReference>
<gene>
    <name evidence="2" type="ORF">GC101_26985</name>
</gene>
<sequence length="228" mass="26091">MLKKIRFQPIKDIFMDNYIGFESTVCGENGESASQLFDFFVGELASFDQWAIRESLNRGLPFLKSDQKLFINIHSETLEHGGDLIPDVDPNKVIIELSEVTEITSSVRHSLQNLSNRGFQFAIDDFGVRCSNINRLTLDWFKPSWIKLDRTIIEHVDINPRVETIVKYTLDMCAELGIEVVAEGVETHNQLLKLMQIGVRFAQGYYLGRPEDPRIITNLNRLQGTHTC</sequence>
<dbReference type="RefSeq" id="WP_171719851.1">
    <property type="nucleotide sequence ID" value="NZ_WHOB01000081.1"/>
</dbReference>
<organism evidence="2 3">
    <name type="scientific">Paenibacillus phytohabitans</name>
    <dbReference type="NCBI Taxonomy" id="2654978"/>
    <lineage>
        <taxon>Bacteria</taxon>
        <taxon>Bacillati</taxon>
        <taxon>Bacillota</taxon>
        <taxon>Bacilli</taxon>
        <taxon>Bacillales</taxon>
        <taxon>Paenibacillaceae</taxon>
        <taxon>Paenibacillus</taxon>
    </lineage>
</organism>
<dbReference type="SUPFAM" id="SSF141868">
    <property type="entry name" value="EAL domain-like"/>
    <property type="match status" value="1"/>
</dbReference>
<dbReference type="CDD" id="cd01948">
    <property type="entry name" value="EAL"/>
    <property type="match status" value="1"/>
</dbReference>
<dbReference type="PROSITE" id="PS50883">
    <property type="entry name" value="EAL"/>
    <property type="match status" value="1"/>
</dbReference>
<dbReference type="InterPro" id="IPR035919">
    <property type="entry name" value="EAL_sf"/>
</dbReference>
<dbReference type="SMART" id="SM00052">
    <property type="entry name" value="EAL"/>
    <property type="match status" value="1"/>
</dbReference>
<dbReference type="InterPro" id="IPR001633">
    <property type="entry name" value="EAL_dom"/>
</dbReference>
<dbReference type="PANTHER" id="PTHR33121:SF76">
    <property type="entry name" value="SIGNALING PROTEIN"/>
    <property type="match status" value="1"/>
</dbReference>
<dbReference type="PANTHER" id="PTHR33121">
    <property type="entry name" value="CYCLIC DI-GMP PHOSPHODIESTERASE PDEF"/>
    <property type="match status" value="1"/>
</dbReference>
<evidence type="ECO:0000259" key="1">
    <source>
        <dbReference type="PROSITE" id="PS50883"/>
    </source>
</evidence>
<comment type="caution">
    <text evidence="2">The sequence shown here is derived from an EMBL/GenBank/DDBJ whole genome shotgun (WGS) entry which is preliminary data.</text>
</comment>
<dbReference type="InterPro" id="IPR050706">
    <property type="entry name" value="Cyclic-di-GMP_PDE-like"/>
</dbReference>
<evidence type="ECO:0000313" key="3">
    <source>
        <dbReference type="Proteomes" id="UP000596857"/>
    </source>
</evidence>
<evidence type="ECO:0000313" key="2">
    <source>
        <dbReference type="EMBL" id="NOU82515.1"/>
    </source>
</evidence>
<proteinExistence type="predicted"/>
<reference evidence="2 3" key="1">
    <citation type="submission" date="2019-10" db="EMBL/GenBank/DDBJ databases">
        <title>Description of Paenibacillus terricola sp. nov.</title>
        <authorList>
            <person name="Carlier A."/>
            <person name="Qi S."/>
        </authorList>
    </citation>
    <scope>NUCLEOTIDE SEQUENCE [LARGE SCALE GENOMIC DNA]</scope>
    <source>
        <strain evidence="2 3">LMG 31459</strain>
    </source>
</reference>
<keyword evidence="3" id="KW-1185">Reference proteome</keyword>
<protein>
    <submittedName>
        <fullName evidence="2">EAL domain-containing protein</fullName>
    </submittedName>
</protein>
<feature type="domain" description="EAL" evidence="1">
    <location>
        <begin position="1"/>
        <end position="224"/>
    </location>
</feature>
<name>A0ABX1YN81_9BACL</name>
<accession>A0ABX1YN81</accession>
<dbReference type="EMBL" id="WHOB01000081">
    <property type="protein sequence ID" value="NOU82515.1"/>
    <property type="molecule type" value="Genomic_DNA"/>
</dbReference>
<dbReference type="Proteomes" id="UP000596857">
    <property type="component" value="Unassembled WGS sequence"/>
</dbReference>
<dbReference type="Gene3D" id="3.20.20.450">
    <property type="entry name" value="EAL domain"/>
    <property type="match status" value="1"/>
</dbReference>